<evidence type="ECO:0000256" key="8">
    <source>
        <dbReference type="PROSITE-ProRule" id="PRU01360"/>
    </source>
</evidence>
<dbReference type="Pfam" id="PF07715">
    <property type="entry name" value="Plug"/>
    <property type="match status" value="1"/>
</dbReference>
<keyword evidence="11" id="KW-0732">Signal</keyword>
<dbReference type="Pfam" id="PF13620">
    <property type="entry name" value="CarboxypepD_reg"/>
    <property type="match status" value="1"/>
</dbReference>
<evidence type="ECO:0000313" key="15">
    <source>
        <dbReference type="Proteomes" id="UP001157186"/>
    </source>
</evidence>
<evidence type="ECO:0000256" key="2">
    <source>
        <dbReference type="ARBA" id="ARBA00022448"/>
    </source>
</evidence>
<dbReference type="Proteomes" id="UP001157186">
    <property type="component" value="Unassembled WGS sequence"/>
</dbReference>
<keyword evidence="2 8" id="KW-0813">Transport</keyword>
<evidence type="ECO:0000259" key="12">
    <source>
        <dbReference type="Pfam" id="PF00593"/>
    </source>
</evidence>
<keyword evidence="3 8" id="KW-1134">Transmembrane beta strand</keyword>
<dbReference type="PROSITE" id="PS52016">
    <property type="entry name" value="TONB_DEPENDENT_REC_3"/>
    <property type="match status" value="1"/>
</dbReference>
<evidence type="ECO:0000256" key="5">
    <source>
        <dbReference type="ARBA" id="ARBA00023077"/>
    </source>
</evidence>
<dbReference type="InterPro" id="IPR008969">
    <property type="entry name" value="CarboxyPept-like_regulatory"/>
</dbReference>
<dbReference type="InterPro" id="IPR037066">
    <property type="entry name" value="Plug_dom_sf"/>
</dbReference>
<organism evidence="14 15">
    <name type="scientific">Thalassotalea insulae</name>
    <dbReference type="NCBI Taxonomy" id="2056778"/>
    <lineage>
        <taxon>Bacteria</taxon>
        <taxon>Pseudomonadati</taxon>
        <taxon>Pseudomonadota</taxon>
        <taxon>Gammaproteobacteria</taxon>
        <taxon>Alteromonadales</taxon>
        <taxon>Colwelliaceae</taxon>
        <taxon>Thalassotalea</taxon>
    </lineage>
</organism>
<comment type="subcellular location">
    <subcellularLocation>
        <location evidence="1 8">Cell outer membrane</location>
        <topology evidence="1 8">Multi-pass membrane protein</topology>
    </subcellularLocation>
</comment>
<comment type="similarity">
    <text evidence="8 9">Belongs to the TonB-dependent receptor family.</text>
</comment>
<evidence type="ECO:0000256" key="3">
    <source>
        <dbReference type="ARBA" id="ARBA00022452"/>
    </source>
</evidence>
<dbReference type="InterPro" id="IPR012910">
    <property type="entry name" value="Plug_dom"/>
</dbReference>
<evidence type="ECO:0000256" key="11">
    <source>
        <dbReference type="SAM" id="SignalP"/>
    </source>
</evidence>
<keyword evidence="5 9" id="KW-0798">TonB box</keyword>
<name>A0ABQ6GUC5_9GAMM</name>
<evidence type="ECO:0008006" key="16">
    <source>
        <dbReference type="Google" id="ProtNLM"/>
    </source>
</evidence>
<evidence type="ECO:0000256" key="6">
    <source>
        <dbReference type="ARBA" id="ARBA00023136"/>
    </source>
</evidence>
<reference evidence="14 15" key="1">
    <citation type="submission" date="2023-03" db="EMBL/GenBank/DDBJ databases">
        <title>Draft genome sequence of Thalassotalea insulae KCTC 62186T.</title>
        <authorList>
            <person name="Sawabe T."/>
        </authorList>
    </citation>
    <scope>NUCLEOTIDE SEQUENCE [LARGE SCALE GENOMIC DNA]</scope>
    <source>
        <strain evidence="14 15">KCTC 62186</strain>
    </source>
</reference>
<feature type="domain" description="TonB-dependent receptor-like beta-barrel" evidence="12">
    <location>
        <begin position="352"/>
        <end position="762"/>
    </location>
</feature>
<dbReference type="Pfam" id="PF00593">
    <property type="entry name" value="TonB_dep_Rec_b-barrel"/>
    <property type="match status" value="1"/>
</dbReference>
<dbReference type="SUPFAM" id="SSF56935">
    <property type="entry name" value="Porins"/>
    <property type="match status" value="1"/>
</dbReference>
<feature type="region of interest" description="Disordered" evidence="10">
    <location>
        <begin position="292"/>
        <end position="315"/>
    </location>
</feature>
<evidence type="ECO:0000256" key="4">
    <source>
        <dbReference type="ARBA" id="ARBA00022692"/>
    </source>
</evidence>
<feature type="compositionally biased region" description="Basic and acidic residues" evidence="10">
    <location>
        <begin position="294"/>
        <end position="307"/>
    </location>
</feature>
<dbReference type="InterPro" id="IPR000531">
    <property type="entry name" value="Beta-barrel_TonB"/>
</dbReference>
<evidence type="ECO:0000256" key="7">
    <source>
        <dbReference type="ARBA" id="ARBA00023237"/>
    </source>
</evidence>
<accession>A0ABQ6GUC5</accession>
<evidence type="ECO:0000256" key="1">
    <source>
        <dbReference type="ARBA" id="ARBA00004571"/>
    </source>
</evidence>
<dbReference type="PANTHER" id="PTHR30069:SF40">
    <property type="entry name" value="TONB-DEPENDENT RECEPTOR NMB0964-RELATED"/>
    <property type="match status" value="1"/>
</dbReference>
<proteinExistence type="inferred from homology"/>
<dbReference type="EMBL" id="BSST01000001">
    <property type="protein sequence ID" value="GLX77751.1"/>
    <property type="molecule type" value="Genomic_DNA"/>
</dbReference>
<sequence length="811" mass="90347">MQFNKVMIALAITSSYSSASCWAQDISGQVTDANGKPVANAEVHIDKEKTHVFTNNDGYFVISNVNKGVAELHVSASKFNHFNQKITITEQDVSNLQIQLTPSVMEIIDVHATPLHSSTIESAQPVNVLSADELRMKQASTLGETLKNEVGVHSTYYGPVSSSPIIRGLDGPRVLISQNGLDVGDASRVGGDHAVSSETSTATQIEVLRGPATLFYGSGAIGGVVNVVDNRVPTSIDTTLEYLAQHHSVSDENEASFAVNTGQGQYAMHLDGFWRESNDYDIPGFANLEEDEAHDEHQEDHHREQEKGTLANSASNSSGFTVGASYLLENGYIGFSYGRLDREYGIPGHAHHDEEHDQKVEESEAHQEKVYADLTQNRIQMISDLNFEDKFLSRIATKFAYTDYQHQEIENGEVGTTFKNEASEARFDLYHQEWQGWSGAWTLHFKNSDFQAQGEEAFTPPSETTSFALGWLEEKHLSNNWLLQMGARVEHVTLTPNSTMDSHHHDEEHDEEEHDDHESLSLNEQSFNPISASLGLVWDYQPGYNLGMSLAFSQRAPSASELFSNGPHIGTNTFEVGALYQLHQQSDDIHTDIGTQNVDLESSYNIDLTWRKFEGDFGFIISTFYNHVSDYYYQQDTGFTIETGHEHDDEAIGADDEHEEDALPIFAYRQDDVKLYGVEAEFVYQVTKPLKLTVFSDYIRAKLDNGGNLPRIPPMRLGAQLNYQGEKVNSELSVSHYFNQHDIAAFETKTDGYTMVDANINYFLDGFGADTALFVKLANITDEDARVHSSYLKNIAPLPGRNIAVGIRGSF</sequence>
<evidence type="ECO:0000256" key="10">
    <source>
        <dbReference type="SAM" id="MobiDB-lite"/>
    </source>
</evidence>
<evidence type="ECO:0000313" key="14">
    <source>
        <dbReference type="EMBL" id="GLX77751.1"/>
    </source>
</evidence>
<dbReference type="InterPro" id="IPR039426">
    <property type="entry name" value="TonB-dep_rcpt-like"/>
</dbReference>
<protein>
    <recommendedName>
        <fullName evidence="16">TonB-dependent receptor</fullName>
    </recommendedName>
</protein>
<dbReference type="InterPro" id="IPR036942">
    <property type="entry name" value="Beta-barrel_TonB_sf"/>
</dbReference>
<dbReference type="Gene3D" id="2.40.170.20">
    <property type="entry name" value="TonB-dependent receptor, beta-barrel domain"/>
    <property type="match status" value="1"/>
</dbReference>
<dbReference type="RefSeq" id="WP_284243644.1">
    <property type="nucleotide sequence ID" value="NZ_BSST01000001.1"/>
</dbReference>
<dbReference type="PROSITE" id="PS51257">
    <property type="entry name" value="PROKAR_LIPOPROTEIN"/>
    <property type="match status" value="1"/>
</dbReference>
<feature type="domain" description="TonB-dependent receptor plug" evidence="13">
    <location>
        <begin position="120"/>
        <end position="224"/>
    </location>
</feature>
<dbReference type="Gene3D" id="2.170.130.10">
    <property type="entry name" value="TonB-dependent receptor, plug domain"/>
    <property type="match status" value="1"/>
</dbReference>
<feature type="signal peptide" evidence="11">
    <location>
        <begin position="1"/>
        <end position="23"/>
    </location>
</feature>
<gene>
    <name evidence="14" type="ORF">tinsulaeT_10910</name>
</gene>
<comment type="caution">
    <text evidence="14">The sequence shown here is derived from an EMBL/GenBank/DDBJ whole genome shotgun (WGS) entry which is preliminary data.</text>
</comment>
<evidence type="ECO:0000259" key="13">
    <source>
        <dbReference type="Pfam" id="PF07715"/>
    </source>
</evidence>
<dbReference type="PANTHER" id="PTHR30069">
    <property type="entry name" value="TONB-DEPENDENT OUTER MEMBRANE RECEPTOR"/>
    <property type="match status" value="1"/>
</dbReference>
<dbReference type="Gene3D" id="2.60.40.1120">
    <property type="entry name" value="Carboxypeptidase-like, regulatory domain"/>
    <property type="match status" value="1"/>
</dbReference>
<keyword evidence="7 8" id="KW-0998">Cell outer membrane</keyword>
<keyword evidence="15" id="KW-1185">Reference proteome</keyword>
<feature type="region of interest" description="Disordered" evidence="10">
    <location>
        <begin position="496"/>
        <end position="521"/>
    </location>
</feature>
<keyword evidence="6 8" id="KW-0472">Membrane</keyword>
<evidence type="ECO:0000256" key="9">
    <source>
        <dbReference type="RuleBase" id="RU003357"/>
    </source>
</evidence>
<dbReference type="SUPFAM" id="SSF49464">
    <property type="entry name" value="Carboxypeptidase regulatory domain-like"/>
    <property type="match status" value="1"/>
</dbReference>
<keyword evidence="4 8" id="KW-0812">Transmembrane</keyword>
<feature type="chain" id="PRO_5046459037" description="TonB-dependent receptor" evidence="11">
    <location>
        <begin position="24"/>
        <end position="811"/>
    </location>
</feature>